<name>A0ABV0PUY9_9TELE</name>
<evidence type="ECO:0000313" key="1">
    <source>
        <dbReference type="EMBL" id="MEQ2187320.1"/>
    </source>
</evidence>
<evidence type="ECO:0000313" key="2">
    <source>
        <dbReference type="Proteomes" id="UP001476798"/>
    </source>
</evidence>
<reference evidence="1 2" key="1">
    <citation type="submission" date="2021-06" db="EMBL/GenBank/DDBJ databases">
        <authorList>
            <person name="Palmer J.M."/>
        </authorList>
    </citation>
    <scope>NUCLEOTIDE SEQUENCE [LARGE SCALE GENOMIC DNA]</scope>
    <source>
        <strain evidence="1 2">GA_2019</strain>
        <tissue evidence="1">Muscle</tissue>
    </source>
</reference>
<gene>
    <name evidence="1" type="ORF">GOODEAATRI_003508</name>
</gene>
<dbReference type="EMBL" id="JAHRIO010090097">
    <property type="protein sequence ID" value="MEQ2187320.1"/>
    <property type="molecule type" value="Genomic_DNA"/>
</dbReference>
<feature type="non-terminal residue" evidence="1">
    <location>
        <position position="1"/>
    </location>
</feature>
<protein>
    <submittedName>
        <fullName evidence="1">Uncharacterized protein</fullName>
    </submittedName>
</protein>
<sequence length="62" mass="7253">VFVEFESVRDADRIGVWYSLLKRYPAHNVYRMKLPRNTSTSLCEAEISGYPSLCFTIQYSLM</sequence>
<accession>A0ABV0PUY9</accession>
<dbReference type="Proteomes" id="UP001476798">
    <property type="component" value="Unassembled WGS sequence"/>
</dbReference>
<comment type="caution">
    <text evidence="1">The sequence shown here is derived from an EMBL/GenBank/DDBJ whole genome shotgun (WGS) entry which is preliminary data.</text>
</comment>
<proteinExistence type="predicted"/>
<organism evidence="1 2">
    <name type="scientific">Goodea atripinnis</name>
    <dbReference type="NCBI Taxonomy" id="208336"/>
    <lineage>
        <taxon>Eukaryota</taxon>
        <taxon>Metazoa</taxon>
        <taxon>Chordata</taxon>
        <taxon>Craniata</taxon>
        <taxon>Vertebrata</taxon>
        <taxon>Euteleostomi</taxon>
        <taxon>Actinopterygii</taxon>
        <taxon>Neopterygii</taxon>
        <taxon>Teleostei</taxon>
        <taxon>Neoteleostei</taxon>
        <taxon>Acanthomorphata</taxon>
        <taxon>Ovalentaria</taxon>
        <taxon>Atherinomorphae</taxon>
        <taxon>Cyprinodontiformes</taxon>
        <taxon>Goodeidae</taxon>
        <taxon>Goodea</taxon>
    </lineage>
</organism>
<keyword evidence="2" id="KW-1185">Reference proteome</keyword>